<keyword evidence="4" id="KW-0375">Hydrogen ion transport</keyword>
<organism evidence="6 7">
    <name type="scientific">Oldenlandia corymbosa var. corymbosa</name>
    <dbReference type="NCBI Taxonomy" id="529605"/>
    <lineage>
        <taxon>Eukaryota</taxon>
        <taxon>Viridiplantae</taxon>
        <taxon>Streptophyta</taxon>
        <taxon>Embryophyta</taxon>
        <taxon>Tracheophyta</taxon>
        <taxon>Spermatophyta</taxon>
        <taxon>Magnoliopsida</taxon>
        <taxon>eudicotyledons</taxon>
        <taxon>Gunneridae</taxon>
        <taxon>Pentapetalae</taxon>
        <taxon>asterids</taxon>
        <taxon>lamiids</taxon>
        <taxon>Gentianales</taxon>
        <taxon>Rubiaceae</taxon>
        <taxon>Rubioideae</taxon>
        <taxon>Spermacoceae</taxon>
        <taxon>Hedyotis-Oldenlandia complex</taxon>
        <taxon>Oldenlandia</taxon>
    </lineage>
</organism>
<dbReference type="Gene3D" id="1.20.5.2950">
    <property type="match status" value="1"/>
</dbReference>
<dbReference type="PANTHER" id="PTHR12713:SF11">
    <property type="entry name" value="V-TYPE PROTON ATPASE SUBUNIT G"/>
    <property type="match status" value="1"/>
</dbReference>
<proteinExistence type="inferred from homology"/>
<evidence type="ECO:0000256" key="3">
    <source>
        <dbReference type="ARBA" id="ARBA00022448"/>
    </source>
</evidence>
<sequence>MDVNHHQQRSPLSRVAEEMRQIAVRALLAVEDEARQIVNAAKSGRAAKLLQARQEAEIEVAGFRAEMELEFLKLVTMSSEDSAANFERLEQDAETKIYNLKSVAVKVHDDVASRLLQCVVTVRV</sequence>
<dbReference type="GO" id="GO:0000221">
    <property type="term" value="C:vacuolar proton-transporting V-type ATPase, V1 domain"/>
    <property type="evidence" value="ECO:0007669"/>
    <property type="project" value="TreeGrafter"/>
</dbReference>
<gene>
    <name evidence="6" type="ORF">OLC1_LOCUS8352</name>
</gene>
<dbReference type="Pfam" id="PF03179">
    <property type="entry name" value="V-ATPase_G"/>
    <property type="match status" value="1"/>
</dbReference>
<keyword evidence="7" id="KW-1185">Reference proteome</keyword>
<dbReference type="EMBL" id="OX459120">
    <property type="protein sequence ID" value="CAI9098027.1"/>
    <property type="molecule type" value="Genomic_DNA"/>
</dbReference>
<evidence type="ECO:0000313" key="7">
    <source>
        <dbReference type="Proteomes" id="UP001161247"/>
    </source>
</evidence>
<evidence type="ECO:0000256" key="1">
    <source>
        <dbReference type="ARBA" id="ARBA00003847"/>
    </source>
</evidence>
<dbReference type="InterPro" id="IPR005124">
    <property type="entry name" value="V-ATPase_G"/>
</dbReference>
<dbReference type="Proteomes" id="UP001161247">
    <property type="component" value="Chromosome 3"/>
</dbReference>
<keyword evidence="3" id="KW-0813">Transport</keyword>
<keyword evidence="5" id="KW-0406">Ion transport</keyword>
<evidence type="ECO:0000313" key="6">
    <source>
        <dbReference type="EMBL" id="CAI9098027.1"/>
    </source>
</evidence>
<evidence type="ECO:0000256" key="4">
    <source>
        <dbReference type="ARBA" id="ARBA00022781"/>
    </source>
</evidence>
<protein>
    <submittedName>
        <fullName evidence="6">OLC1v1034576C1</fullName>
    </submittedName>
</protein>
<dbReference type="GO" id="GO:0016887">
    <property type="term" value="F:ATP hydrolysis activity"/>
    <property type="evidence" value="ECO:0007669"/>
    <property type="project" value="TreeGrafter"/>
</dbReference>
<dbReference type="PANTHER" id="PTHR12713">
    <property type="entry name" value="VACUOLAR ATP SYNTHASE SUBUNIT G"/>
    <property type="match status" value="1"/>
</dbReference>
<dbReference type="GO" id="GO:0046961">
    <property type="term" value="F:proton-transporting ATPase activity, rotational mechanism"/>
    <property type="evidence" value="ECO:0007669"/>
    <property type="project" value="InterPro"/>
</dbReference>
<dbReference type="AlphaFoldDB" id="A0AAV1CTS9"/>
<comment type="function">
    <text evidence="1">Catalytic subunit of the peripheral V1 complex of vacuolar ATPase (V-ATPase). V-ATPase is responsible for acidifying a variety of intracellular compartments in eukaryotic cells.</text>
</comment>
<accession>A0AAV1CTS9</accession>
<evidence type="ECO:0000256" key="5">
    <source>
        <dbReference type="ARBA" id="ARBA00023065"/>
    </source>
</evidence>
<comment type="similarity">
    <text evidence="2">Belongs to the V-ATPase G subunit family.</text>
</comment>
<reference evidence="6" key="1">
    <citation type="submission" date="2023-03" db="EMBL/GenBank/DDBJ databases">
        <authorList>
            <person name="Julca I."/>
        </authorList>
    </citation>
    <scope>NUCLEOTIDE SEQUENCE</scope>
</reference>
<evidence type="ECO:0000256" key="2">
    <source>
        <dbReference type="ARBA" id="ARBA00010066"/>
    </source>
</evidence>
<name>A0AAV1CTS9_OLDCO</name>